<evidence type="ECO:0000256" key="1">
    <source>
        <dbReference type="ARBA" id="ARBA00023125"/>
    </source>
</evidence>
<evidence type="ECO:0000256" key="2">
    <source>
        <dbReference type="SAM" id="MobiDB-lite"/>
    </source>
</evidence>
<keyword evidence="3" id="KW-0812">Transmembrane</keyword>
<keyword evidence="1 5" id="KW-0238">DNA-binding</keyword>
<accession>L1NDJ6</accession>
<dbReference type="InterPro" id="IPR010992">
    <property type="entry name" value="IHF-like_DNA-bd_dom_sf"/>
</dbReference>
<dbReference type="eggNOG" id="COG0776">
    <property type="taxonomic scope" value="Bacteria"/>
</dbReference>
<dbReference type="Pfam" id="PF18291">
    <property type="entry name" value="HU-HIG"/>
    <property type="match status" value="1"/>
</dbReference>
<dbReference type="InterPro" id="IPR005902">
    <property type="entry name" value="HU_DNA-bd_put"/>
</dbReference>
<dbReference type="EMBL" id="AMEQ01000026">
    <property type="protein sequence ID" value="EKY01396.1"/>
    <property type="molecule type" value="Genomic_DNA"/>
</dbReference>
<comment type="caution">
    <text evidence="5">The sequence shown here is derived from an EMBL/GenBank/DDBJ whole genome shotgun (WGS) entry which is preliminary data.</text>
</comment>
<dbReference type="PATRIC" id="fig|1127696.3.peg.854"/>
<evidence type="ECO:0000313" key="6">
    <source>
        <dbReference type="Proteomes" id="UP000010408"/>
    </source>
</evidence>
<dbReference type="HOGENOM" id="CLU_112331_6_0_10"/>
<keyword evidence="3" id="KW-1133">Transmembrane helix</keyword>
<organism evidence="5 6">
    <name type="scientific">Porphyromonas catoniae F0037</name>
    <dbReference type="NCBI Taxonomy" id="1127696"/>
    <lineage>
        <taxon>Bacteria</taxon>
        <taxon>Pseudomonadati</taxon>
        <taxon>Bacteroidota</taxon>
        <taxon>Bacteroidia</taxon>
        <taxon>Bacteroidales</taxon>
        <taxon>Porphyromonadaceae</taxon>
        <taxon>Porphyromonas</taxon>
    </lineage>
</organism>
<reference evidence="5 6" key="1">
    <citation type="submission" date="2012-05" db="EMBL/GenBank/DDBJ databases">
        <authorList>
            <person name="Weinstock G."/>
            <person name="Sodergren E."/>
            <person name="Lobos E.A."/>
            <person name="Fulton L."/>
            <person name="Fulton R."/>
            <person name="Courtney L."/>
            <person name="Fronick C."/>
            <person name="O'Laughlin M."/>
            <person name="Godfrey J."/>
            <person name="Wilson R.M."/>
            <person name="Miner T."/>
            <person name="Farmer C."/>
            <person name="Delehaunty K."/>
            <person name="Cordes M."/>
            <person name="Minx P."/>
            <person name="Tomlinson C."/>
            <person name="Chen J."/>
            <person name="Wollam A."/>
            <person name="Pepin K.H."/>
            <person name="Bhonagiri V."/>
            <person name="Zhang X."/>
            <person name="Suruliraj S."/>
            <person name="Warren W."/>
            <person name="Mitreva M."/>
            <person name="Mardis E.R."/>
            <person name="Wilson R.K."/>
        </authorList>
    </citation>
    <scope>NUCLEOTIDE SEQUENCE [LARGE SCALE GENOMIC DNA]</scope>
    <source>
        <strain evidence="5 6">F0037</strain>
    </source>
</reference>
<evidence type="ECO:0000259" key="4">
    <source>
        <dbReference type="Pfam" id="PF18291"/>
    </source>
</evidence>
<proteinExistence type="predicted"/>
<name>L1NDJ6_9PORP</name>
<evidence type="ECO:0000313" key="5">
    <source>
        <dbReference type="EMBL" id="EKY01396.1"/>
    </source>
</evidence>
<dbReference type="GO" id="GO:0003677">
    <property type="term" value="F:DNA binding"/>
    <property type="evidence" value="ECO:0007669"/>
    <property type="project" value="UniProtKB-KW"/>
</dbReference>
<dbReference type="Proteomes" id="UP000010408">
    <property type="component" value="Unassembled WGS sequence"/>
</dbReference>
<keyword evidence="3" id="KW-0472">Membrane</keyword>
<evidence type="ECO:0000256" key="3">
    <source>
        <dbReference type="SAM" id="Phobius"/>
    </source>
</evidence>
<feature type="domain" description="HU" evidence="4">
    <location>
        <begin position="21"/>
        <end position="145"/>
    </location>
</feature>
<sequence length="180" mass="19928">MKEVQASISACIFHLILFISMALKFKIAKRKLYVGKRKGQTVFYAIQEEHPRTTWEQVEGRITRSTGITRADLRAAVIALYDIVEEELSAGRAVDLADLGSFKAIATGKMMDTFEAVDATSIAHQVVRFFPKKKMRLIAKKLSFEVLKEEHKPRPKKKAKPSNPAPSTPGQGEGGSAIGI</sequence>
<dbReference type="Gene3D" id="4.10.520.10">
    <property type="entry name" value="IHF-like DNA-binding proteins"/>
    <property type="match status" value="1"/>
</dbReference>
<dbReference type="SUPFAM" id="SSF47729">
    <property type="entry name" value="IHF-like DNA-binding proteins"/>
    <property type="match status" value="1"/>
</dbReference>
<feature type="transmembrane region" description="Helical" evidence="3">
    <location>
        <begin position="6"/>
        <end position="27"/>
    </location>
</feature>
<gene>
    <name evidence="5" type="ORF">HMPREF9134_00940</name>
</gene>
<protein>
    <submittedName>
        <fullName evidence="5">Putative DNA-binding protein</fullName>
    </submittedName>
</protein>
<feature type="region of interest" description="Disordered" evidence="2">
    <location>
        <begin position="148"/>
        <end position="180"/>
    </location>
</feature>
<feature type="compositionally biased region" description="Gly residues" evidence="2">
    <location>
        <begin position="171"/>
        <end position="180"/>
    </location>
</feature>
<dbReference type="AlphaFoldDB" id="L1NDJ6"/>
<dbReference type="NCBIfam" id="TIGR01201">
    <property type="entry name" value="HU_rel"/>
    <property type="match status" value="1"/>
</dbReference>
<dbReference type="InterPro" id="IPR041607">
    <property type="entry name" value="HU-HIG"/>
</dbReference>